<feature type="transmembrane region" description="Helical" evidence="6">
    <location>
        <begin position="318"/>
        <end position="341"/>
    </location>
</feature>
<comment type="subcellular location">
    <subcellularLocation>
        <location evidence="1">Membrane</location>
        <topology evidence="1">Multi-pass membrane protein</topology>
    </subcellularLocation>
</comment>
<feature type="region of interest" description="Disordered" evidence="5">
    <location>
        <begin position="431"/>
        <end position="450"/>
    </location>
</feature>
<sequence>MLPSFGFAPTTAPDASRVRSARIGVLSLFGFLGLLTATFLSRVPSMRDLLDVSPAGLATLLIFGAVGALTALLITGWAAARLGTRALLWWSNLSYLGAISMVGLATMLGDHVLFAAGYFLVSFSFAFTNVAMNTEAARIERRVGRAIMPQFHAGFSLGMAIGLGVGVLFSHAGIAPLWHFLIVGTVTTVARLFIVPLSTIDGRPDPDAAAASLGGPFATAKAEYRDPHVILIGMIVFAGAMTENVAAQWLPLSVVDDFGLTESTADLVYWVFVVAMVTVRWFGARVIGRLGRVVSLRASAVLVASGVLLYAFTPTVHLVPVAAALWGMGAALGAPIGFSAAADDPARAAARMAAVSSFSTIAGLVVPQLVGRVAELVELRYALLLVLVAATITFTLARAVRSPKGLFRSRRAQERAVGAAVLAADEAASLSGSDTAGVPGERVASRWRRR</sequence>
<keyword evidence="3 6" id="KW-1133">Transmembrane helix</keyword>
<accession>A0AA96F6B2</accession>
<dbReference type="PANTHER" id="PTHR23514:SF13">
    <property type="entry name" value="INNER MEMBRANE PROTEIN YBJJ"/>
    <property type="match status" value="1"/>
</dbReference>
<evidence type="ECO:0000256" key="2">
    <source>
        <dbReference type="ARBA" id="ARBA00022692"/>
    </source>
</evidence>
<feature type="transmembrane region" description="Helical" evidence="6">
    <location>
        <begin position="348"/>
        <end position="369"/>
    </location>
</feature>
<gene>
    <name evidence="7" type="ORF">RN606_12250</name>
</gene>
<dbReference type="Proteomes" id="UP001304125">
    <property type="component" value="Chromosome"/>
</dbReference>
<feature type="transmembrane region" description="Helical" evidence="6">
    <location>
        <begin position="381"/>
        <end position="400"/>
    </location>
</feature>
<dbReference type="SUPFAM" id="SSF103473">
    <property type="entry name" value="MFS general substrate transporter"/>
    <property type="match status" value="1"/>
</dbReference>
<dbReference type="InterPro" id="IPR051788">
    <property type="entry name" value="MFS_Transporter"/>
</dbReference>
<evidence type="ECO:0000256" key="1">
    <source>
        <dbReference type="ARBA" id="ARBA00004141"/>
    </source>
</evidence>
<name>A0AA96F6B2_9MICO</name>
<evidence type="ECO:0000256" key="5">
    <source>
        <dbReference type="SAM" id="MobiDB-lite"/>
    </source>
</evidence>
<organism evidence="7 8">
    <name type="scientific">Demequina capsici</name>
    <dbReference type="NCBI Taxonomy" id="3075620"/>
    <lineage>
        <taxon>Bacteria</taxon>
        <taxon>Bacillati</taxon>
        <taxon>Actinomycetota</taxon>
        <taxon>Actinomycetes</taxon>
        <taxon>Micrococcales</taxon>
        <taxon>Demequinaceae</taxon>
        <taxon>Demequina</taxon>
    </lineage>
</organism>
<dbReference type="GO" id="GO:0016020">
    <property type="term" value="C:membrane"/>
    <property type="evidence" value="ECO:0007669"/>
    <property type="project" value="UniProtKB-SubCell"/>
</dbReference>
<reference evidence="7 8" key="1">
    <citation type="submission" date="2023-09" db="EMBL/GenBank/DDBJ databases">
        <title>Demequina sp. a novel bacteria isolated from Capsicum annuum.</title>
        <authorList>
            <person name="Humaira Z."/>
            <person name="Lee J."/>
            <person name="Cho D."/>
        </authorList>
    </citation>
    <scope>NUCLEOTIDE SEQUENCE [LARGE SCALE GENOMIC DNA]</scope>
    <source>
        <strain evidence="7 8">OYTSA14</strain>
    </source>
</reference>
<evidence type="ECO:0000313" key="7">
    <source>
        <dbReference type="EMBL" id="WNM24124.1"/>
    </source>
</evidence>
<dbReference type="InterPro" id="IPR011701">
    <property type="entry name" value="MFS"/>
</dbReference>
<keyword evidence="8" id="KW-1185">Reference proteome</keyword>
<dbReference type="GO" id="GO:0022857">
    <property type="term" value="F:transmembrane transporter activity"/>
    <property type="evidence" value="ECO:0007669"/>
    <property type="project" value="InterPro"/>
</dbReference>
<dbReference type="Pfam" id="PF07690">
    <property type="entry name" value="MFS_1"/>
    <property type="match status" value="1"/>
</dbReference>
<dbReference type="RefSeq" id="WP_313497573.1">
    <property type="nucleotide sequence ID" value="NZ_CP134879.1"/>
</dbReference>
<proteinExistence type="predicted"/>
<protein>
    <submittedName>
        <fullName evidence="7">MFS transporter</fullName>
    </submittedName>
</protein>
<dbReference type="CDD" id="cd17393">
    <property type="entry name" value="MFS_MosC_like"/>
    <property type="match status" value="1"/>
</dbReference>
<dbReference type="AlphaFoldDB" id="A0AA96F6B2"/>
<feature type="transmembrane region" description="Helical" evidence="6">
    <location>
        <begin position="87"/>
        <end position="106"/>
    </location>
</feature>
<feature type="transmembrane region" description="Helical" evidence="6">
    <location>
        <begin position="21"/>
        <end position="40"/>
    </location>
</feature>
<dbReference type="EMBL" id="CP134879">
    <property type="protein sequence ID" value="WNM24124.1"/>
    <property type="molecule type" value="Genomic_DNA"/>
</dbReference>
<dbReference type="PANTHER" id="PTHR23514">
    <property type="entry name" value="BYPASS OF STOP CODON PROTEIN 6"/>
    <property type="match status" value="1"/>
</dbReference>
<feature type="transmembrane region" description="Helical" evidence="6">
    <location>
        <begin position="229"/>
        <end position="247"/>
    </location>
</feature>
<evidence type="ECO:0000313" key="8">
    <source>
        <dbReference type="Proteomes" id="UP001304125"/>
    </source>
</evidence>
<keyword evidence="4 6" id="KW-0472">Membrane</keyword>
<evidence type="ECO:0000256" key="6">
    <source>
        <dbReference type="SAM" id="Phobius"/>
    </source>
</evidence>
<feature type="transmembrane region" description="Helical" evidence="6">
    <location>
        <begin position="267"/>
        <end position="287"/>
    </location>
</feature>
<feature type="transmembrane region" description="Helical" evidence="6">
    <location>
        <begin position="112"/>
        <end position="132"/>
    </location>
</feature>
<feature type="transmembrane region" description="Helical" evidence="6">
    <location>
        <begin position="177"/>
        <end position="194"/>
    </location>
</feature>
<evidence type="ECO:0000256" key="3">
    <source>
        <dbReference type="ARBA" id="ARBA00022989"/>
    </source>
</evidence>
<dbReference type="Gene3D" id="1.20.1250.20">
    <property type="entry name" value="MFS general substrate transporter like domains"/>
    <property type="match status" value="2"/>
</dbReference>
<feature type="transmembrane region" description="Helical" evidence="6">
    <location>
        <begin position="153"/>
        <end position="171"/>
    </location>
</feature>
<feature type="transmembrane region" description="Helical" evidence="6">
    <location>
        <begin position="60"/>
        <end position="80"/>
    </location>
</feature>
<feature type="transmembrane region" description="Helical" evidence="6">
    <location>
        <begin position="294"/>
        <end position="312"/>
    </location>
</feature>
<keyword evidence="2 6" id="KW-0812">Transmembrane</keyword>
<evidence type="ECO:0000256" key="4">
    <source>
        <dbReference type="ARBA" id="ARBA00023136"/>
    </source>
</evidence>
<dbReference type="InterPro" id="IPR036259">
    <property type="entry name" value="MFS_trans_sf"/>
</dbReference>